<organism evidence="2 3">
    <name type="scientific">Moelleriella libera RCEF 2490</name>
    <dbReference type="NCBI Taxonomy" id="1081109"/>
    <lineage>
        <taxon>Eukaryota</taxon>
        <taxon>Fungi</taxon>
        <taxon>Dikarya</taxon>
        <taxon>Ascomycota</taxon>
        <taxon>Pezizomycotina</taxon>
        <taxon>Sordariomycetes</taxon>
        <taxon>Hypocreomycetidae</taxon>
        <taxon>Hypocreales</taxon>
        <taxon>Clavicipitaceae</taxon>
        <taxon>Moelleriella</taxon>
    </lineage>
</organism>
<feature type="compositionally biased region" description="Low complexity" evidence="1">
    <location>
        <begin position="60"/>
        <end position="93"/>
    </location>
</feature>
<dbReference type="EMBL" id="AZGY01000003">
    <property type="protein sequence ID" value="KZZ99407.1"/>
    <property type="molecule type" value="Genomic_DNA"/>
</dbReference>
<keyword evidence="3" id="KW-1185">Reference proteome</keyword>
<feature type="compositionally biased region" description="Polar residues" evidence="1">
    <location>
        <begin position="38"/>
        <end position="59"/>
    </location>
</feature>
<dbReference type="Proteomes" id="UP000078544">
    <property type="component" value="Unassembled WGS sequence"/>
</dbReference>
<evidence type="ECO:0000313" key="2">
    <source>
        <dbReference type="EMBL" id="KZZ99407.1"/>
    </source>
</evidence>
<feature type="region of interest" description="Disordered" evidence="1">
    <location>
        <begin position="1"/>
        <end position="114"/>
    </location>
</feature>
<sequence>MESRLSYADSDTTYHSFHDIELQEPACSSSSRSAASSEQPVSMQRQDSGYESHVSTQTPCSQRTCRSGSTTTSTSTAASIDTLARSRAQFPRSARARPSRRATTSSPSAPTAAAAAAAASYFHFPNPELPELREPTGPSAAPHSSSSPPHGPVPDDGPGSFPLPPVTQHYWTSDHTRRLEYAAIDAASRGVKGWVRRHLVPDCFSQRHVAFDDDSGSVRRYRLELEDEDEHGSAAAAMGLGSNEKRQGSRPRLRRRWFQFSLRKSRTL</sequence>
<name>A0A168F2L4_9HYPO</name>
<feature type="compositionally biased region" description="Low complexity" evidence="1">
    <location>
        <begin position="26"/>
        <end position="37"/>
    </location>
</feature>
<accession>A0A168F2L4</accession>
<gene>
    <name evidence="2" type="ORF">AAL_01979</name>
</gene>
<dbReference type="OrthoDB" id="5366332at2759"/>
<feature type="compositionally biased region" description="Low complexity" evidence="1">
    <location>
        <begin position="101"/>
        <end position="114"/>
    </location>
</feature>
<evidence type="ECO:0000256" key="1">
    <source>
        <dbReference type="SAM" id="MobiDB-lite"/>
    </source>
</evidence>
<feature type="region of interest" description="Disordered" evidence="1">
    <location>
        <begin position="126"/>
        <end position="169"/>
    </location>
</feature>
<comment type="caution">
    <text evidence="2">The sequence shown here is derived from an EMBL/GenBank/DDBJ whole genome shotgun (WGS) entry which is preliminary data.</text>
</comment>
<protein>
    <submittedName>
        <fullName evidence="2">Uncharacterized protein</fullName>
    </submittedName>
</protein>
<dbReference type="AlphaFoldDB" id="A0A168F2L4"/>
<feature type="compositionally biased region" description="Low complexity" evidence="1">
    <location>
        <begin position="137"/>
        <end position="160"/>
    </location>
</feature>
<evidence type="ECO:0000313" key="3">
    <source>
        <dbReference type="Proteomes" id="UP000078544"/>
    </source>
</evidence>
<reference evidence="2 3" key="1">
    <citation type="journal article" date="2016" name="Genome Biol. Evol.">
        <title>Divergent and convergent evolution of fungal pathogenicity.</title>
        <authorList>
            <person name="Shang Y."/>
            <person name="Xiao G."/>
            <person name="Zheng P."/>
            <person name="Cen K."/>
            <person name="Zhan S."/>
            <person name="Wang C."/>
        </authorList>
    </citation>
    <scope>NUCLEOTIDE SEQUENCE [LARGE SCALE GENOMIC DNA]</scope>
    <source>
        <strain evidence="2 3">RCEF 2490</strain>
    </source>
</reference>
<proteinExistence type="predicted"/>
<feature type="region of interest" description="Disordered" evidence="1">
    <location>
        <begin position="230"/>
        <end position="251"/>
    </location>
</feature>